<evidence type="ECO:0000313" key="2">
    <source>
        <dbReference type="EMBL" id="OHA96993.1"/>
    </source>
</evidence>
<dbReference type="Pfam" id="PF01978">
    <property type="entry name" value="TrmB"/>
    <property type="match status" value="1"/>
</dbReference>
<dbReference type="AlphaFoldDB" id="A0A1G2TIH2"/>
<protein>
    <recommendedName>
        <fullName evidence="1">Transcription regulator TrmB N-terminal domain-containing protein</fullName>
    </recommendedName>
</protein>
<dbReference type="InterPro" id="IPR036388">
    <property type="entry name" value="WH-like_DNA-bd_sf"/>
</dbReference>
<sequence length="246" mass="27963">MFEKYLKDIGLSDKEAAVYVALLSFDKAQVTEISEKAKIKRPTTYVILESLAKKGLVSESNIGKKTFYIAEPPEKLGLFVERQIHLLEENKKSLDIIVPQLKSIQREQGEKPAVQFFDGKEGVLSSNYNTFAEKLGEEPVYIVYSKDTVTDIFSEKEAKEMRERRISMGIKSKAVYNSKIGEKPSDETGDRVKIDERKYPITSDITIYGDQVKIAVFGKRISGISIKSKEFAETLKSLIKYIFDHK</sequence>
<gene>
    <name evidence="2" type="ORF">A3C70_02315</name>
</gene>
<feature type="domain" description="Transcription regulator TrmB N-terminal" evidence="1">
    <location>
        <begin position="6"/>
        <end position="74"/>
    </location>
</feature>
<evidence type="ECO:0000313" key="3">
    <source>
        <dbReference type="Proteomes" id="UP000178175"/>
    </source>
</evidence>
<dbReference type="Gene3D" id="1.10.10.10">
    <property type="entry name" value="Winged helix-like DNA-binding domain superfamily/Winged helix DNA-binding domain"/>
    <property type="match status" value="1"/>
</dbReference>
<name>A0A1G2TIH2_9BACT</name>
<accession>A0A1G2TIH2</accession>
<proteinExistence type="predicted"/>
<dbReference type="SUPFAM" id="SSF46785">
    <property type="entry name" value="Winged helix' DNA-binding domain"/>
    <property type="match status" value="1"/>
</dbReference>
<comment type="caution">
    <text evidence="2">The sequence shown here is derived from an EMBL/GenBank/DDBJ whole genome shotgun (WGS) entry which is preliminary data.</text>
</comment>
<evidence type="ECO:0000259" key="1">
    <source>
        <dbReference type="Pfam" id="PF01978"/>
    </source>
</evidence>
<dbReference type="PANTHER" id="PTHR34293:SF1">
    <property type="entry name" value="HTH-TYPE TRANSCRIPTIONAL REGULATOR TRMBL2"/>
    <property type="match status" value="1"/>
</dbReference>
<dbReference type="InterPro" id="IPR002831">
    <property type="entry name" value="Tscrpt_reg_TrmB_N"/>
</dbReference>
<reference evidence="2 3" key="1">
    <citation type="journal article" date="2016" name="Nat. Commun.">
        <title>Thousands of microbial genomes shed light on interconnected biogeochemical processes in an aquifer system.</title>
        <authorList>
            <person name="Anantharaman K."/>
            <person name="Brown C.T."/>
            <person name="Hug L.A."/>
            <person name="Sharon I."/>
            <person name="Castelle C.J."/>
            <person name="Probst A.J."/>
            <person name="Thomas B.C."/>
            <person name="Singh A."/>
            <person name="Wilkins M.J."/>
            <person name="Karaoz U."/>
            <person name="Brodie E.L."/>
            <person name="Williams K.H."/>
            <person name="Hubbard S.S."/>
            <person name="Banfield J.F."/>
        </authorList>
    </citation>
    <scope>NUCLEOTIDE SEQUENCE [LARGE SCALE GENOMIC DNA]</scope>
</reference>
<dbReference type="EMBL" id="MHVR01000002">
    <property type="protein sequence ID" value="OHA96993.1"/>
    <property type="molecule type" value="Genomic_DNA"/>
</dbReference>
<dbReference type="Proteomes" id="UP000178175">
    <property type="component" value="Unassembled WGS sequence"/>
</dbReference>
<organism evidence="2 3">
    <name type="scientific">Candidatus Zambryskibacteria bacterium RIFCSPHIGHO2_02_FULL_43_14</name>
    <dbReference type="NCBI Taxonomy" id="1802748"/>
    <lineage>
        <taxon>Bacteria</taxon>
        <taxon>Candidatus Zambryskiibacteriota</taxon>
    </lineage>
</organism>
<dbReference type="InterPro" id="IPR036390">
    <property type="entry name" value="WH_DNA-bd_sf"/>
</dbReference>
<dbReference type="PANTHER" id="PTHR34293">
    <property type="entry name" value="HTH-TYPE TRANSCRIPTIONAL REGULATOR TRMBL2"/>
    <property type="match status" value="1"/>
</dbReference>
<dbReference type="InterPro" id="IPR051797">
    <property type="entry name" value="TrmB-like"/>
</dbReference>